<dbReference type="EC" id="1.7.1.17" evidence="6"/>
<dbReference type="Pfam" id="PF02525">
    <property type="entry name" value="Flavodoxin_2"/>
    <property type="match status" value="1"/>
</dbReference>
<name>A0A6B3TMJ2_9BACI</name>
<protein>
    <recommendedName>
        <fullName evidence="6">FMN dependent NADH:quinone oxidoreductase</fullName>
        <ecNumber evidence="6">1.6.5.-</ecNumber>
    </recommendedName>
    <alternativeName>
        <fullName evidence="6">Azo-dye reductase</fullName>
    </alternativeName>
    <alternativeName>
        <fullName evidence="6">FMN-dependent NADH-azo compound oxidoreductase</fullName>
    </alternativeName>
    <alternativeName>
        <fullName evidence="6">FMN-dependent NADH-azoreductase</fullName>
        <ecNumber evidence="6">1.7.1.17</ecNumber>
    </alternativeName>
</protein>
<comment type="cofactor">
    <cofactor evidence="6">
        <name>FMN</name>
        <dbReference type="ChEBI" id="CHEBI:58210"/>
    </cofactor>
    <text evidence="6">Binds 1 FMN per subunit.</text>
</comment>
<evidence type="ECO:0000256" key="2">
    <source>
        <dbReference type="ARBA" id="ARBA00022643"/>
    </source>
</evidence>
<gene>
    <name evidence="6" type="primary">azoR</name>
    <name evidence="8" type="ORF">G4Z05_01260</name>
</gene>
<dbReference type="InterPro" id="IPR050104">
    <property type="entry name" value="FMN-dep_NADH:Q_OxRdtase_AzoR1"/>
</dbReference>
<dbReference type="GO" id="GO:0016655">
    <property type="term" value="F:oxidoreductase activity, acting on NAD(P)H, quinone or similar compound as acceptor"/>
    <property type="evidence" value="ECO:0007669"/>
    <property type="project" value="InterPro"/>
</dbReference>
<comment type="catalytic activity">
    <reaction evidence="6">
        <text>2 a quinone + NADH + H(+) = 2 a 1,4-benzosemiquinone + NAD(+)</text>
        <dbReference type="Rhea" id="RHEA:65952"/>
        <dbReference type="ChEBI" id="CHEBI:15378"/>
        <dbReference type="ChEBI" id="CHEBI:57540"/>
        <dbReference type="ChEBI" id="CHEBI:57945"/>
        <dbReference type="ChEBI" id="CHEBI:132124"/>
        <dbReference type="ChEBI" id="CHEBI:134225"/>
    </reaction>
</comment>
<keyword evidence="9" id="KW-1185">Reference proteome</keyword>
<feature type="domain" description="Flavodoxin-like fold" evidence="7">
    <location>
        <begin position="2"/>
        <end position="200"/>
    </location>
</feature>
<keyword evidence="3 6" id="KW-0560">Oxidoreductase</keyword>
<proteinExistence type="inferred from homology"/>
<dbReference type="InterPro" id="IPR003680">
    <property type="entry name" value="Flavodoxin_fold"/>
</dbReference>
<dbReference type="InterPro" id="IPR023048">
    <property type="entry name" value="NADH:quinone_OxRdtase_FMN_depd"/>
</dbReference>
<keyword evidence="4 6" id="KW-0520">NAD</keyword>
<dbReference type="HAMAP" id="MF_01216">
    <property type="entry name" value="Azoreductase_type1"/>
    <property type="match status" value="1"/>
</dbReference>
<evidence type="ECO:0000313" key="9">
    <source>
        <dbReference type="Proteomes" id="UP000481621"/>
    </source>
</evidence>
<comment type="caution">
    <text evidence="8">The sequence shown here is derived from an EMBL/GenBank/DDBJ whole genome shotgun (WGS) entry which is preliminary data.</text>
</comment>
<evidence type="ECO:0000256" key="4">
    <source>
        <dbReference type="ARBA" id="ARBA00023027"/>
    </source>
</evidence>
<dbReference type="GO" id="GO:0016652">
    <property type="term" value="F:oxidoreductase activity, acting on NAD(P)H as acceptor"/>
    <property type="evidence" value="ECO:0007669"/>
    <property type="project" value="UniProtKB-UniRule"/>
</dbReference>
<dbReference type="AlphaFoldDB" id="A0A6B3TMJ2"/>
<sequence length="210" mass="23230">MKNILVVKGNNRPASEAVSSKMYETFIENLEGVNVTTFDVFAEDMPYFGQDLFNAFAKTQSGEALTDIEQRILAAKQKAMDAFSAADVVVFAFPLWNLTIPAKLQTFIDYIFQSGFSFKYDENGQLVGLMKDKKAMILSARGGIYSTPETAPMEMAANYIKNVVNFFGMEMIDEIIIEGHNAAPDQAERIIKEGLEKVAEAAKKLSAVPV</sequence>
<comment type="catalytic activity">
    <reaction evidence="5">
        <text>N,N-dimethyl-1,4-phenylenediamine + anthranilate + 2 NAD(+) = 2-(4-dimethylaminophenyl)diazenylbenzoate + 2 NADH + 2 H(+)</text>
        <dbReference type="Rhea" id="RHEA:55872"/>
        <dbReference type="ChEBI" id="CHEBI:15378"/>
        <dbReference type="ChEBI" id="CHEBI:15783"/>
        <dbReference type="ChEBI" id="CHEBI:16567"/>
        <dbReference type="ChEBI" id="CHEBI:57540"/>
        <dbReference type="ChEBI" id="CHEBI:57945"/>
        <dbReference type="ChEBI" id="CHEBI:71579"/>
        <dbReference type="EC" id="1.7.1.17"/>
    </reaction>
    <physiologicalReaction direction="right-to-left" evidence="5">
        <dbReference type="Rhea" id="RHEA:55874"/>
    </physiologicalReaction>
</comment>
<dbReference type="RefSeq" id="WP_163250111.1">
    <property type="nucleotide sequence ID" value="NZ_JAAIUV010000001.1"/>
</dbReference>
<comment type="function">
    <text evidence="6">Also exhibits azoreductase activity. Catalyzes the reductive cleavage of the azo bond in aromatic azo compounds to the corresponding amines.</text>
</comment>
<comment type="subunit">
    <text evidence="6">Homodimer.</text>
</comment>
<dbReference type="InterPro" id="IPR029039">
    <property type="entry name" value="Flavoprotein-like_sf"/>
</dbReference>
<evidence type="ECO:0000256" key="3">
    <source>
        <dbReference type="ARBA" id="ARBA00023002"/>
    </source>
</evidence>
<dbReference type="NCBIfam" id="NF010075">
    <property type="entry name" value="PRK13556.1"/>
    <property type="match status" value="1"/>
</dbReference>
<dbReference type="PANTHER" id="PTHR43741">
    <property type="entry name" value="FMN-DEPENDENT NADH-AZOREDUCTASE 1"/>
    <property type="match status" value="1"/>
</dbReference>
<dbReference type="Proteomes" id="UP000481621">
    <property type="component" value="Unassembled WGS sequence"/>
</dbReference>
<dbReference type="GO" id="GO:0009055">
    <property type="term" value="F:electron transfer activity"/>
    <property type="evidence" value="ECO:0007669"/>
    <property type="project" value="UniProtKB-UniRule"/>
</dbReference>
<comment type="similarity">
    <text evidence="6">Belongs to the azoreductase type 1 family.</text>
</comment>
<accession>A0A6B3TMJ2</accession>
<evidence type="ECO:0000313" key="8">
    <source>
        <dbReference type="EMBL" id="NEX77529.1"/>
    </source>
</evidence>
<evidence type="ECO:0000256" key="1">
    <source>
        <dbReference type="ARBA" id="ARBA00022630"/>
    </source>
</evidence>
<comment type="function">
    <text evidence="6">Quinone reductase that provides resistance to thiol-specific stress caused by electrophilic quinones.</text>
</comment>
<dbReference type="PANTHER" id="PTHR43741:SF4">
    <property type="entry name" value="FMN-DEPENDENT NADH:QUINONE OXIDOREDUCTASE"/>
    <property type="match status" value="1"/>
</dbReference>
<dbReference type="Gene3D" id="3.40.50.360">
    <property type="match status" value="1"/>
</dbReference>
<keyword evidence="1 6" id="KW-0285">Flavoprotein</keyword>
<reference evidence="8" key="1">
    <citation type="submission" date="2020-02" db="EMBL/GenBank/DDBJ databases">
        <title>Bacillus sedimentmangrovi sp. nov., isolated from sediment of the mangrove ecosystem.</title>
        <authorList>
            <person name="Liu G."/>
        </authorList>
    </citation>
    <scope>NUCLEOTIDE SEQUENCE [LARGE SCALE GENOMIC DNA]</scope>
    <source>
        <strain evidence="8">SgZ-7</strain>
    </source>
</reference>
<evidence type="ECO:0000259" key="7">
    <source>
        <dbReference type="Pfam" id="PF02525"/>
    </source>
</evidence>
<comment type="caution">
    <text evidence="6">Lacks conserved residue(s) required for the propagation of feature annotation.</text>
</comment>
<dbReference type="SUPFAM" id="SSF52218">
    <property type="entry name" value="Flavoproteins"/>
    <property type="match status" value="1"/>
</dbReference>
<dbReference type="EC" id="1.6.5.-" evidence="6"/>
<organism evidence="8 9">
    <name type="scientific">Neobacillus thermocopriae</name>
    <dbReference type="NCBI Taxonomy" id="1215031"/>
    <lineage>
        <taxon>Bacteria</taxon>
        <taxon>Bacillati</taxon>
        <taxon>Bacillota</taxon>
        <taxon>Bacilli</taxon>
        <taxon>Bacillales</taxon>
        <taxon>Bacillaceae</taxon>
        <taxon>Neobacillus</taxon>
    </lineage>
</organism>
<keyword evidence="2 6" id="KW-0288">FMN</keyword>
<dbReference type="GO" id="GO:0010181">
    <property type="term" value="F:FMN binding"/>
    <property type="evidence" value="ECO:0007669"/>
    <property type="project" value="UniProtKB-UniRule"/>
</dbReference>
<evidence type="ECO:0000256" key="5">
    <source>
        <dbReference type="ARBA" id="ARBA00048542"/>
    </source>
</evidence>
<evidence type="ECO:0000256" key="6">
    <source>
        <dbReference type="HAMAP-Rule" id="MF_01216"/>
    </source>
</evidence>
<dbReference type="EMBL" id="JAAIUV010000001">
    <property type="protein sequence ID" value="NEX77529.1"/>
    <property type="molecule type" value="Genomic_DNA"/>
</dbReference>